<name>A0A9D4U221_ADICA</name>
<evidence type="ECO:0000313" key="3">
    <source>
        <dbReference type="Proteomes" id="UP000886520"/>
    </source>
</evidence>
<reference evidence="2" key="1">
    <citation type="submission" date="2021-01" db="EMBL/GenBank/DDBJ databases">
        <title>Adiantum capillus-veneris genome.</title>
        <authorList>
            <person name="Fang Y."/>
            <person name="Liao Q."/>
        </authorList>
    </citation>
    <scope>NUCLEOTIDE SEQUENCE</scope>
    <source>
        <strain evidence="2">H3</strain>
        <tissue evidence="2">Leaf</tissue>
    </source>
</reference>
<keyword evidence="1" id="KW-0812">Transmembrane</keyword>
<keyword evidence="1" id="KW-0472">Membrane</keyword>
<gene>
    <name evidence="2" type="ORF">GOP47_0024606</name>
</gene>
<evidence type="ECO:0000256" key="1">
    <source>
        <dbReference type="SAM" id="Phobius"/>
    </source>
</evidence>
<organism evidence="2 3">
    <name type="scientific">Adiantum capillus-veneris</name>
    <name type="common">Maidenhair fern</name>
    <dbReference type="NCBI Taxonomy" id="13818"/>
    <lineage>
        <taxon>Eukaryota</taxon>
        <taxon>Viridiplantae</taxon>
        <taxon>Streptophyta</taxon>
        <taxon>Embryophyta</taxon>
        <taxon>Tracheophyta</taxon>
        <taxon>Polypodiopsida</taxon>
        <taxon>Polypodiidae</taxon>
        <taxon>Polypodiales</taxon>
        <taxon>Pteridineae</taxon>
        <taxon>Pteridaceae</taxon>
        <taxon>Vittarioideae</taxon>
        <taxon>Adiantum</taxon>
    </lineage>
</organism>
<evidence type="ECO:0000313" key="2">
    <source>
        <dbReference type="EMBL" id="KAI5060186.1"/>
    </source>
</evidence>
<proteinExistence type="predicted"/>
<keyword evidence="3" id="KW-1185">Reference proteome</keyword>
<comment type="caution">
    <text evidence="2">The sequence shown here is derived from an EMBL/GenBank/DDBJ whole genome shotgun (WGS) entry which is preliminary data.</text>
</comment>
<dbReference type="AlphaFoldDB" id="A0A9D4U221"/>
<sequence length="124" mass="13370">MVGDSCGFIGLTFRGIMRRSPPGVVVALVSVAALWCFYCSFVLSTVPGSSKLFSQKVLGTALANIRRIAKISDEEILAKSSRKDVVEPSSKAMPCGAPHLGASIDAKSWQWCLALQKNRRIIPC</sequence>
<protein>
    <submittedName>
        <fullName evidence="2">Uncharacterized protein</fullName>
    </submittedName>
</protein>
<keyword evidence="1" id="KW-1133">Transmembrane helix</keyword>
<accession>A0A9D4U221</accession>
<dbReference type="EMBL" id="JABFUD020000024">
    <property type="protein sequence ID" value="KAI5060186.1"/>
    <property type="molecule type" value="Genomic_DNA"/>
</dbReference>
<dbReference type="Proteomes" id="UP000886520">
    <property type="component" value="Chromosome 24"/>
</dbReference>
<feature type="transmembrane region" description="Helical" evidence="1">
    <location>
        <begin position="24"/>
        <end position="46"/>
    </location>
</feature>